<dbReference type="EMBL" id="KK198755">
    <property type="protein sequence ID" value="KCW80298.1"/>
    <property type="molecule type" value="Genomic_DNA"/>
</dbReference>
<dbReference type="Gramene" id="KCW80298">
    <property type="protein sequence ID" value="KCW80298"/>
    <property type="gene ID" value="EUGRSUZ_C01656"/>
</dbReference>
<dbReference type="InParanoid" id="A0A059CPA7"/>
<evidence type="ECO:0000313" key="2">
    <source>
        <dbReference type="EMBL" id="KCW80298.1"/>
    </source>
</evidence>
<dbReference type="Gene3D" id="3.40.50.10140">
    <property type="entry name" value="Toll/interleukin-1 receptor homology (TIR) domain"/>
    <property type="match status" value="1"/>
</dbReference>
<feature type="domain" description="TIR" evidence="1">
    <location>
        <begin position="2"/>
        <end position="68"/>
    </location>
</feature>
<proteinExistence type="predicted"/>
<dbReference type="GO" id="GO:0005634">
    <property type="term" value="C:nucleus"/>
    <property type="evidence" value="ECO:0000318"/>
    <property type="project" value="GO_Central"/>
</dbReference>
<organism evidence="2">
    <name type="scientific">Eucalyptus grandis</name>
    <name type="common">Flooded gum</name>
    <dbReference type="NCBI Taxonomy" id="71139"/>
    <lineage>
        <taxon>Eukaryota</taxon>
        <taxon>Viridiplantae</taxon>
        <taxon>Streptophyta</taxon>
        <taxon>Embryophyta</taxon>
        <taxon>Tracheophyta</taxon>
        <taxon>Spermatophyta</taxon>
        <taxon>Magnoliopsida</taxon>
        <taxon>eudicotyledons</taxon>
        <taxon>Gunneridae</taxon>
        <taxon>Pentapetalae</taxon>
        <taxon>rosids</taxon>
        <taxon>malvids</taxon>
        <taxon>Myrtales</taxon>
        <taxon>Myrtaceae</taxon>
        <taxon>Myrtoideae</taxon>
        <taxon>Eucalypteae</taxon>
        <taxon>Eucalyptus</taxon>
    </lineage>
</organism>
<protein>
    <recommendedName>
        <fullName evidence="1">TIR domain-containing protein</fullName>
    </recommendedName>
</protein>
<evidence type="ECO:0000259" key="1">
    <source>
        <dbReference type="Pfam" id="PF01582"/>
    </source>
</evidence>
<dbReference type="InterPro" id="IPR000157">
    <property type="entry name" value="TIR_dom"/>
</dbReference>
<dbReference type="Pfam" id="PF01582">
    <property type="entry name" value="TIR"/>
    <property type="match status" value="1"/>
</dbReference>
<dbReference type="AlphaFoldDB" id="A0A059CPA7"/>
<dbReference type="GO" id="GO:0007165">
    <property type="term" value="P:signal transduction"/>
    <property type="evidence" value="ECO:0000318"/>
    <property type="project" value="GO_Central"/>
</dbReference>
<name>A0A059CPA7_EUCGR</name>
<reference evidence="2" key="1">
    <citation type="submission" date="2013-07" db="EMBL/GenBank/DDBJ databases">
        <title>The genome of Eucalyptus grandis.</title>
        <authorList>
            <person name="Schmutz J."/>
            <person name="Hayes R."/>
            <person name="Myburg A."/>
            <person name="Tuskan G."/>
            <person name="Grattapaglia D."/>
            <person name="Rokhsar D.S."/>
        </authorList>
    </citation>
    <scope>NUCLEOTIDE SEQUENCE</scope>
    <source>
        <tissue evidence="2">Leaf extractions</tissue>
    </source>
</reference>
<accession>A0A059CPA7</accession>
<sequence>MMKRRKSHGLEVKPIFYDVEPSVVKLEPGVYREALIQHENERGAETVQGWKEALKEVTEIAGWKAENTGKFAAKKFPIQKLQVVGGSRQKVLGCVCKRKNWLASSPSLSSQLLGQWNNATPEEYREKQEICFKA</sequence>
<gene>
    <name evidence="2" type="ORF">EUGRSUZ_C01656</name>
</gene>
<dbReference type="InterPro" id="IPR035897">
    <property type="entry name" value="Toll_tir_struct_dom_sf"/>
</dbReference>